<protein>
    <submittedName>
        <fullName evidence="2">Diguanylate cyclase (GGDEF)-like protein</fullName>
    </submittedName>
</protein>
<dbReference type="PANTHER" id="PTHR45138:SF9">
    <property type="entry name" value="DIGUANYLATE CYCLASE DGCM-RELATED"/>
    <property type="match status" value="1"/>
</dbReference>
<dbReference type="FunFam" id="3.30.70.270:FF:000001">
    <property type="entry name" value="Diguanylate cyclase domain protein"/>
    <property type="match status" value="1"/>
</dbReference>
<organism evidence="2 3">
    <name type="scientific">Orenia marismortui</name>
    <dbReference type="NCBI Taxonomy" id="46469"/>
    <lineage>
        <taxon>Bacteria</taxon>
        <taxon>Bacillati</taxon>
        <taxon>Bacillota</taxon>
        <taxon>Clostridia</taxon>
        <taxon>Halanaerobiales</taxon>
        <taxon>Halobacteroidaceae</taxon>
        <taxon>Orenia</taxon>
    </lineage>
</organism>
<evidence type="ECO:0000313" key="3">
    <source>
        <dbReference type="Proteomes" id="UP000295832"/>
    </source>
</evidence>
<dbReference type="PANTHER" id="PTHR45138">
    <property type="entry name" value="REGULATORY COMPONENTS OF SENSORY TRANSDUCTION SYSTEM"/>
    <property type="match status" value="1"/>
</dbReference>
<dbReference type="GO" id="GO:0052621">
    <property type="term" value="F:diguanylate cyclase activity"/>
    <property type="evidence" value="ECO:0007669"/>
    <property type="project" value="TreeGrafter"/>
</dbReference>
<keyword evidence="3" id="KW-1185">Reference proteome</keyword>
<sequence>MFYYILLITIILLFIIHNCYLRQKLKYYKVKAEKTYQKAIRDGRTGAYNYEYLVSVLEKSNQQYSLLMLDIDDFKEINDQYGHQIGDLVLKDVARKAKELIRKTDLLARYGGDEFIIALFNCSPKEVELVAEKLKRSINQITYSYQQELTCGVSIGCYSLDENNSKINDALKRVDKALYQAKRRGKNCIVNH</sequence>
<dbReference type="CDD" id="cd01949">
    <property type="entry name" value="GGDEF"/>
    <property type="match status" value="1"/>
</dbReference>
<proteinExistence type="predicted"/>
<comment type="caution">
    <text evidence="2">The sequence shown here is derived from an EMBL/GenBank/DDBJ whole genome shotgun (WGS) entry which is preliminary data.</text>
</comment>
<accession>A0A4R8HAU9</accession>
<dbReference type="RefSeq" id="WP_134114772.1">
    <property type="nucleotide sequence ID" value="NZ_SOEG01000003.1"/>
</dbReference>
<dbReference type="GO" id="GO:1902201">
    <property type="term" value="P:negative regulation of bacterial-type flagellum-dependent cell motility"/>
    <property type="evidence" value="ECO:0007669"/>
    <property type="project" value="TreeGrafter"/>
</dbReference>
<dbReference type="NCBIfam" id="TIGR00254">
    <property type="entry name" value="GGDEF"/>
    <property type="match status" value="1"/>
</dbReference>
<dbReference type="InterPro" id="IPR029787">
    <property type="entry name" value="Nucleotide_cyclase"/>
</dbReference>
<dbReference type="Pfam" id="PF00990">
    <property type="entry name" value="GGDEF"/>
    <property type="match status" value="1"/>
</dbReference>
<evidence type="ECO:0000313" key="2">
    <source>
        <dbReference type="EMBL" id="TDX53175.1"/>
    </source>
</evidence>
<dbReference type="InterPro" id="IPR043128">
    <property type="entry name" value="Rev_trsase/Diguanyl_cyclase"/>
</dbReference>
<dbReference type="EMBL" id="SOEG01000003">
    <property type="protein sequence ID" value="TDX53175.1"/>
    <property type="molecule type" value="Genomic_DNA"/>
</dbReference>
<name>A0A4R8HAU9_9FIRM</name>
<dbReference type="Proteomes" id="UP000295832">
    <property type="component" value="Unassembled WGS sequence"/>
</dbReference>
<dbReference type="GO" id="GO:0005886">
    <property type="term" value="C:plasma membrane"/>
    <property type="evidence" value="ECO:0007669"/>
    <property type="project" value="TreeGrafter"/>
</dbReference>
<dbReference type="Gene3D" id="3.30.70.270">
    <property type="match status" value="1"/>
</dbReference>
<reference evidence="2 3" key="1">
    <citation type="submission" date="2019-03" db="EMBL/GenBank/DDBJ databases">
        <title>Subsurface microbial communities from deep shales in Ohio and West Virginia, USA.</title>
        <authorList>
            <person name="Wrighton K."/>
        </authorList>
    </citation>
    <scope>NUCLEOTIDE SEQUENCE [LARGE SCALE GENOMIC DNA]</scope>
    <source>
        <strain evidence="2 3">MSL 6dP</strain>
    </source>
</reference>
<dbReference type="SMART" id="SM00267">
    <property type="entry name" value="GGDEF"/>
    <property type="match status" value="1"/>
</dbReference>
<dbReference type="InterPro" id="IPR050469">
    <property type="entry name" value="Diguanylate_Cyclase"/>
</dbReference>
<gene>
    <name evidence="2" type="ORF">C7959_10327</name>
</gene>
<dbReference type="SUPFAM" id="SSF55073">
    <property type="entry name" value="Nucleotide cyclase"/>
    <property type="match status" value="1"/>
</dbReference>
<dbReference type="STRING" id="926561.GCA_000379025_01699"/>
<dbReference type="InterPro" id="IPR000160">
    <property type="entry name" value="GGDEF_dom"/>
</dbReference>
<dbReference type="PROSITE" id="PS50887">
    <property type="entry name" value="GGDEF"/>
    <property type="match status" value="1"/>
</dbReference>
<evidence type="ECO:0000259" key="1">
    <source>
        <dbReference type="PROSITE" id="PS50887"/>
    </source>
</evidence>
<dbReference type="GO" id="GO:0043709">
    <property type="term" value="P:cell adhesion involved in single-species biofilm formation"/>
    <property type="evidence" value="ECO:0007669"/>
    <property type="project" value="TreeGrafter"/>
</dbReference>
<dbReference type="AlphaFoldDB" id="A0A4R8HAU9"/>
<feature type="domain" description="GGDEF" evidence="1">
    <location>
        <begin position="62"/>
        <end position="192"/>
    </location>
</feature>